<reference evidence="1" key="1">
    <citation type="submission" date="2021-03" db="EMBL/GenBank/DDBJ databases">
        <authorList>
            <person name="Tagirdzhanova G."/>
        </authorList>
    </citation>
    <scope>NUCLEOTIDE SEQUENCE</scope>
</reference>
<protein>
    <submittedName>
        <fullName evidence="1">Uncharacterized protein</fullName>
    </submittedName>
</protein>
<evidence type="ECO:0000313" key="2">
    <source>
        <dbReference type="Proteomes" id="UP000664203"/>
    </source>
</evidence>
<gene>
    <name evidence="1" type="ORF">ALECFALPRED_004136</name>
</gene>
<keyword evidence="2" id="KW-1185">Reference proteome</keyword>
<sequence length="338" mass="38765">MSNCAVPKRNVVFSLAEFQKYPTTTDIYAMTLPFSETDACLGLKMEVIKRTKERWIWFSTARQLDDKLGERLGTLVYFPQEIRDRIFLLVIDCHVDDLESHLGRTSPRNGHRLETDAPARWRLDYQACPYRKAPTNLGVFELRPYHCSWGSCCRFDPRIIIPLRLASPSTKVDFEYLFLRCAIFKFNCPRMLDRFLDQLSPFQQSLLQHLTIDILGDCSCCTNNKSYRGWMTVCTRLPPSLKSVTLDLGPEAHGGDHRRGTLPRWSYDGDFHIRGRAEIKGIEKAAGLVEVLSKRLVRCIPKIHIAMTGVDHTDAFGQRQLLQVDHDILSAAMGELEQ</sequence>
<dbReference type="OrthoDB" id="5312632at2759"/>
<dbReference type="EMBL" id="CAJPDR010000256">
    <property type="protein sequence ID" value="CAF9928770.1"/>
    <property type="molecule type" value="Genomic_DNA"/>
</dbReference>
<name>A0A8H3FRR0_9LECA</name>
<comment type="caution">
    <text evidence="1">The sequence shown here is derived from an EMBL/GenBank/DDBJ whole genome shotgun (WGS) entry which is preliminary data.</text>
</comment>
<dbReference type="AlphaFoldDB" id="A0A8H3FRR0"/>
<dbReference type="Proteomes" id="UP000664203">
    <property type="component" value="Unassembled WGS sequence"/>
</dbReference>
<proteinExistence type="predicted"/>
<accession>A0A8H3FRR0</accession>
<evidence type="ECO:0000313" key="1">
    <source>
        <dbReference type="EMBL" id="CAF9928770.1"/>
    </source>
</evidence>
<organism evidence="1 2">
    <name type="scientific">Alectoria fallacina</name>
    <dbReference type="NCBI Taxonomy" id="1903189"/>
    <lineage>
        <taxon>Eukaryota</taxon>
        <taxon>Fungi</taxon>
        <taxon>Dikarya</taxon>
        <taxon>Ascomycota</taxon>
        <taxon>Pezizomycotina</taxon>
        <taxon>Lecanoromycetes</taxon>
        <taxon>OSLEUM clade</taxon>
        <taxon>Lecanoromycetidae</taxon>
        <taxon>Lecanorales</taxon>
        <taxon>Lecanorineae</taxon>
        <taxon>Parmeliaceae</taxon>
        <taxon>Alectoria</taxon>
    </lineage>
</organism>